<comment type="caution">
    <text evidence="7">The sequence shown here is derived from an EMBL/GenBank/DDBJ whole genome shotgun (WGS) entry which is preliminary data.</text>
</comment>
<dbReference type="InterPro" id="IPR006145">
    <property type="entry name" value="PsdUridine_synth_RsuA/RluA"/>
</dbReference>
<dbReference type="EMBL" id="JALJOR010000005">
    <property type="protein sequence ID" value="KAK9816419.1"/>
    <property type="molecule type" value="Genomic_DNA"/>
</dbReference>
<evidence type="ECO:0000256" key="2">
    <source>
        <dbReference type="ARBA" id="ARBA00010876"/>
    </source>
</evidence>
<evidence type="ECO:0000256" key="5">
    <source>
        <dbReference type="SAM" id="MobiDB-lite"/>
    </source>
</evidence>
<dbReference type="InterPro" id="IPR036986">
    <property type="entry name" value="S4_RNA-bd_sf"/>
</dbReference>
<feature type="domain" description="RNA-binding S4" evidence="6">
    <location>
        <begin position="48"/>
        <end position="113"/>
    </location>
</feature>
<dbReference type="SUPFAM" id="SSF55174">
    <property type="entry name" value="Alpha-L RNA-binding motif"/>
    <property type="match status" value="1"/>
</dbReference>
<dbReference type="AlphaFoldDB" id="A0AAW1Q7X6"/>
<accession>A0AAW1Q7X6</accession>
<keyword evidence="8" id="KW-1185">Reference proteome</keyword>
<dbReference type="CDD" id="cd02869">
    <property type="entry name" value="PseudoU_synth_RluA_like"/>
    <property type="match status" value="1"/>
</dbReference>
<dbReference type="CDD" id="cd00165">
    <property type="entry name" value="S4"/>
    <property type="match status" value="1"/>
</dbReference>
<evidence type="ECO:0000259" key="6">
    <source>
        <dbReference type="SMART" id="SM00363"/>
    </source>
</evidence>
<evidence type="ECO:0000256" key="3">
    <source>
        <dbReference type="ARBA" id="ARBA00023235"/>
    </source>
</evidence>
<dbReference type="GO" id="GO:0000455">
    <property type="term" value="P:enzyme-directed rRNA pseudouridine synthesis"/>
    <property type="evidence" value="ECO:0007669"/>
    <property type="project" value="TreeGrafter"/>
</dbReference>
<comment type="catalytic activity">
    <reaction evidence="1">
        <text>a uridine in RNA = a pseudouridine in RNA</text>
        <dbReference type="Rhea" id="RHEA:48348"/>
        <dbReference type="Rhea" id="RHEA-COMP:12068"/>
        <dbReference type="Rhea" id="RHEA-COMP:12069"/>
        <dbReference type="ChEBI" id="CHEBI:65314"/>
        <dbReference type="ChEBI" id="CHEBI:65315"/>
    </reaction>
</comment>
<dbReference type="GO" id="GO:0003723">
    <property type="term" value="F:RNA binding"/>
    <property type="evidence" value="ECO:0007669"/>
    <property type="project" value="UniProtKB-KW"/>
</dbReference>
<sequence>MGVQRPGSTQSCFSIAADPRQTAQGQESGTLTCRVGLVDTQGLGKGKLRLDAFLSRRLPTASRAKLQAAIKEGHVTVNGKPQSKASCAVRAGDVVTCTLPDPVPLEAAPEDIPLDVVFENTHVIVVNKPAGMVVHPSAGHMSGTLVNALLHHCHLPAMGVADVRTSLTPSEDDEEEQEAGFEDDSNGDKDGDGAPLLTPLSSSNGQVPIIRPGIVHRLDKGTTGLLMVAKDDQTHRHLSDQFKARTVQRTYWSIVLGRPKPGQGRVETNVGRDLKDRKRMAAFAYHCNQGRHAASNFRVLEELAGGAAALVEWRLDTGRTHQIRVHAKHIGHPLFGDETYGGAGGTAVSVIGRGKGSWQAAVKKLLKDFARPALHAKTLGFHDPLPNKDLEFTSELPPDLQHLLAELRSLE</sequence>
<comment type="similarity">
    <text evidence="2">Belongs to the pseudouridine synthase RluA family.</text>
</comment>
<gene>
    <name evidence="7" type="ORF">WJX72_000028</name>
</gene>
<evidence type="ECO:0000256" key="1">
    <source>
        <dbReference type="ARBA" id="ARBA00000073"/>
    </source>
</evidence>
<dbReference type="InterPro" id="IPR020103">
    <property type="entry name" value="PsdUridine_synth_cat_dom_sf"/>
</dbReference>
<protein>
    <recommendedName>
        <fullName evidence="6">RNA-binding S4 domain-containing protein</fullName>
    </recommendedName>
</protein>
<evidence type="ECO:0000313" key="8">
    <source>
        <dbReference type="Proteomes" id="UP001489004"/>
    </source>
</evidence>
<dbReference type="Pfam" id="PF01479">
    <property type="entry name" value="S4"/>
    <property type="match status" value="1"/>
</dbReference>
<reference evidence="7 8" key="1">
    <citation type="journal article" date="2024" name="Nat. Commun.">
        <title>Phylogenomics reveals the evolutionary origins of lichenization in chlorophyte algae.</title>
        <authorList>
            <person name="Puginier C."/>
            <person name="Libourel C."/>
            <person name="Otte J."/>
            <person name="Skaloud P."/>
            <person name="Haon M."/>
            <person name="Grisel S."/>
            <person name="Petersen M."/>
            <person name="Berrin J.G."/>
            <person name="Delaux P.M."/>
            <person name="Dal Grande F."/>
            <person name="Keller J."/>
        </authorList>
    </citation>
    <scope>NUCLEOTIDE SEQUENCE [LARGE SCALE GENOMIC DNA]</scope>
    <source>
        <strain evidence="7 8">SAG 2043</strain>
    </source>
</reference>
<organism evidence="7 8">
    <name type="scientific">[Myrmecia] bisecta</name>
    <dbReference type="NCBI Taxonomy" id="41462"/>
    <lineage>
        <taxon>Eukaryota</taxon>
        <taxon>Viridiplantae</taxon>
        <taxon>Chlorophyta</taxon>
        <taxon>core chlorophytes</taxon>
        <taxon>Trebouxiophyceae</taxon>
        <taxon>Trebouxiales</taxon>
        <taxon>Trebouxiaceae</taxon>
        <taxon>Myrmecia</taxon>
    </lineage>
</organism>
<dbReference type="PROSITE" id="PS01129">
    <property type="entry name" value="PSI_RLU"/>
    <property type="match status" value="1"/>
</dbReference>
<name>A0AAW1Q7X6_9CHLO</name>
<dbReference type="InterPro" id="IPR002942">
    <property type="entry name" value="S4_RNA-bd"/>
</dbReference>
<feature type="compositionally biased region" description="Acidic residues" evidence="5">
    <location>
        <begin position="170"/>
        <end position="185"/>
    </location>
</feature>
<dbReference type="Gene3D" id="3.10.290.10">
    <property type="entry name" value="RNA-binding S4 domain"/>
    <property type="match status" value="1"/>
</dbReference>
<dbReference type="SMART" id="SM00363">
    <property type="entry name" value="S4"/>
    <property type="match status" value="1"/>
</dbReference>
<dbReference type="PROSITE" id="PS50889">
    <property type="entry name" value="S4"/>
    <property type="match status" value="1"/>
</dbReference>
<proteinExistence type="inferred from homology"/>
<dbReference type="SUPFAM" id="SSF55120">
    <property type="entry name" value="Pseudouridine synthase"/>
    <property type="match status" value="1"/>
</dbReference>
<feature type="region of interest" description="Disordered" evidence="5">
    <location>
        <begin position="167"/>
        <end position="205"/>
    </location>
</feature>
<dbReference type="PANTHER" id="PTHR21600:SF87">
    <property type="entry name" value="RNA PSEUDOURIDYLATE SYNTHASE DOMAIN-CONTAINING PROTEIN 1"/>
    <property type="match status" value="1"/>
</dbReference>
<evidence type="ECO:0000256" key="4">
    <source>
        <dbReference type="PROSITE-ProRule" id="PRU00182"/>
    </source>
</evidence>
<dbReference type="GO" id="GO:0009982">
    <property type="term" value="F:pseudouridine synthase activity"/>
    <property type="evidence" value="ECO:0007669"/>
    <property type="project" value="InterPro"/>
</dbReference>
<evidence type="ECO:0000313" key="7">
    <source>
        <dbReference type="EMBL" id="KAK9816419.1"/>
    </source>
</evidence>
<dbReference type="Proteomes" id="UP001489004">
    <property type="component" value="Unassembled WGS sequence"/>
</dbReference>
<dbReference type="Pfam" id="PF00849">
    <property type="entry name" value="PseudoU_synth_2"/>
    <property type="match status" value="1"/>
</dbReference>
<dbReference type="Gene3D" id="3.30.2350.10">
    <property type="entry name" value="Pseudouridine synthase"/>
    <property type="match status" value="2"/>
</dbReference>
<keyword evidence="4" id="KW-0694">RNA-binding</keyword>
<dbReference type="InterPro" id="IPR006224">
    <property type="entry name" value="PsdUridine_synth_RluA-like_CS"/>
</dbReference>
<keyword evidence="3" id="KW-0413">Isomerase</keyword>
<dbReference type="PANTHER" id="PTHR21600">
    <property type="entry name" value="MITOCHONDRIAL RNA PSEUDOURIDINE SYNTHASE"/>
    <property type="match status" value="1"/>
</dbReference>
<dbReference type="InterPro" id="IPR050188">
    <property type="entry name" value="RluA_PseudoU_synthase"/>
</dbReference>